<proteinExistence type="predicted"/>
<evidence type="ECO:0000313" key="2">
    <source>
        <dbReference type="Proteomes" id="UP000092445"/>
    </source>
</evidence>
<dbReference type="AlphaFoldDB" id="A0A1B0A0K1"/>
<evidence type="ECO:0000313" key="1">
    <source>
        <dbReference type="EnsemblMetazoa" id="GPAI030723-PA"/>
    </source>
</evidence>
<protein>
    <submittedName>
        <fullName evidence="1">Uncharacterized protein</fullName>
    </submittedName>
</protein>
<keyword evidence="2" id="KW-1185">Reference proteome</keyword>
<name>A0A1B0A0K1_GLOPL</name>
<dbReference type="EnsemblMetazoa" id="GPAI030723-RA">
    <property type="protein sequence ID" value="GPAI030723-PA"/>
    <property type="gene ID" value="GPAI030723"/>
</dbReference>
<accession>A0A1B0A0K1</accession>
<reference evidence="1" key="2">
    <citation type="submission" date="2020-05" db="UniProtKB">
        <authorList>
            <consortium name="EnsemblMetazoa"/>
        </authorList>
    </citation>
    <scope>IDENTIFICATION</scope>
    <source>
        <strain evidence="1">IAEA</strain>
    </source>
</reference>
<organism evidence="1 2">
    <name type="scientific">Glossina pallidipes</name>
    <name type="common">Tsetse fly</name>
    <dbReference type="NCBI Taxonomy" id="7398"/>
    <lineage>
        <taxon>Eukaryota</taxon>
        <taxon>Metazoa</taxon>
        <taxon>Ecdysozoa</taxon>
        <taxon>Arthropoda</taxon>
        <taxon>Hexapoda</taxon>
        <taxon>Insecta</taxon>
        <taxon>Pterygota</taxon>
        <taxon>Neoptera</taxon>
        <taxon>Endopterygota</taxon>
        <taxon>Diptera</taxon>
        <taxon>Brachycera</taxon>
        <taxon>Muscomorpha</taxon>
        <taxon>Hippoboscoidea</taxon>
        <taxon>Glossinidae</taxon>
        <taxon>Glossina</taxon>
    </lineage>
</organism>
<dbReference type="Proteomes" id="UP000092445">
    <property type="component" value="Unassembled WGS sequence"/>
</dbReference>
<reference evidence="2" key="1">
    <citation type="submission" date="2014-03" db="EMBL/GenBank/DDBJ databases">
        <authorList>
            <person name="Aksoy S."/>
            <person name="Warren W."/>
            <person name="Wilson R.K."/>
        </authorList>
    </citation>
    <scope>NUCLEOTIDE SEQUENCE [LARGE SCALE GENOMIC DNA]</scope>
    <source>
        <strain evidence="2">IAEA</strain>
    </source>
</reference>
<sequence length="103" mass="11799">MSSLKKPLNATGTPVFFIKSSVHLDPPELFNPVNREIYKYIKFNRWVLCSRIASPNAPSSPASNQFTEVLGNRKYYINLFRRPLIGMKIDTYPKGVNVSTMKF</sequence>
<dbReference type="VEuPathDB" id="VectorBase:GPAI030723"/>